<evidence type="ECO:0000256" key="1">
    <source>
        <dbReference type="SAM" id="MobiDB-lite"/>
    </source>
</evidence>
<feature type="compositionally biased region" description="Polar residues" evidence="1">
    <location>
        <begin position="117"/>
        <end position="129"/>
    </location>
</feature>
<protein>
    <submittedName>
        <fullName evidence="2">Uncharacterized protein</fullName>
    </submittedName>
</protein>
<evidence type="ECO:0000313" key="2">
    <source>
        <dbReference type="EMBL" id="OBZ89269.1"/>
    </source>
</evidence>
<evidence type="ECO:0000313" key="3">
    <source>
        <dbReference type="Proteomes" id="UP000093000"/>
    </source>
</evidence>
<feature type="non-terminal residue" evidence="2">
    <location>
        <position position="137"/>
    </location>
</feature>
<feature type="region of interest" description="Disordered" evidence="1">
    <location>
        <begin position="1"/>
        <end position="36"/>
    </location>
</feature>
<dbReference type="InParanoid" id="A0A1C7NKE4"/>
<reference evidence="2 3" key="1">
    <citation type="submission" date="2016-03" db="EMBL/GenBank/DDBJ databases">
        <title>Choanephora cucurbitarum.</title>
        <authorList>
            <person name="Min B."/>
            <person name="Park H."/>
            <person name="Park J.-H."/>
            <person name="Shin H.-D."/>
            <person name="Choi I.-G."/>
        </authorList>
    </citation>
    <scope>NUCLEOTIDE SEQUENCE [LARGE SCALE GENOMIC DNA]</scope>
    <source>
        <strain evidence="2 3">KUS-F28377</strain>
    </source>
</reference>
<name>A0A1C7NKE4_9FUNG</name>
<dbReference type="OrthoDB" id="6415790at2759"/>
<organism evidence="2 3">
    <name type="scientific">Choanephora cucurbitarum</name>
    <dbReference type="NCBI Taxonomy" id="101091"/>
    <lineage>
        <taxon>Eukaryota</taxon>
        <taxon>Fungi</taxon>
        <taxon>Fungi incertae sedis</taxon>
        <taxon>Mucoromycota</taxon>
        <taxon>Mucoromycotina</taxon>
        <taxon>Mucoromycetes</taxon>
        <taxon>Mucorales</taxon>
        <taxon>Mucorineae</taxon>
        <taxon>Choanephoraceae</taxon>
        <taxon>Choanephoroideae</taxon>
        <taxon>Choanephora</taxon>
    </lineage>
</organism>
<dbReference type="EMBL" id="LUGH01000104">
    <property type="protein sequence ID" value="OBZ89269.1"/>
    <property type="molecule type" value="Genomic_DNA"/>
</dbReference>
<proteinExistence type="predicted"/>
<dbReference type="Proteomes" id="UP000093000">
    <property type="component" value="Unassembled WGS sequence"/>
</dbReference>
<comment type="caution">
    <text evidence="2">The sequence shown here is derived from an EMBL/GenBank/DDBJ whole genome shotgun (WGS) entry which is preliminary data.</text>
</comment>
<dbReference type="AlphaFoldDB" id="A0A1C7NKE4"/>
<gene>
    <name evidence="2" type="ORF">A0J61_02671</name>
</gene>
<sequence>MTTANMNPGSEWLRNTSTLSKHNGSSNMLETLPFEQQSSDSLRYSKEYMLELYKQSYPLPPDFQQHEYATSQEPIAPLAFEELTEAEKKLLSGPVHSEASQRRVDKSRYRNDMYGNSPLQSPANENDPSGNRMGGRK</sequence>
<keyword evidence="3" id="KW-1185">Reference proteome</keyword>
<feature type="compositionally biased region" description="Basic and acidic residues" evidence="1">
    <location>
        <begin position="99"/>
        <end position="111"/>
    </location>
</feature>
<accession>A0A1C7NKE4</accession>
<feature type="region of interest" description="Disordered" evidence="1">
    <location>
        <begin position="90"/>
        <end position="137"/>
    </location>
</feature>